<feature type="compositionally biased region" description="Basic and acidic residues" evidence="1">
    <location>
        <begin position="577"/>
        <end position="587"/>
    </location>
</feature>
<evidence type="ECO:0000256" key="1">
    <source>
        <dbReference type="SAM" id="MobiDB-lite"/>
    </source>
</evidence>
<feature type="region of interest" description="Disordered" evidence="1">
    <location>
        <begin position="123"/>
        <end position="311"/>
    </location>
</feature>
<feature type="compositionally biased region" description="Basic residues" evidence="1">
    <location>
        <begin position="708"/>
        <end position="717"/>
    </location>
</feature>
<dbReference type="OrthoDB" id="3232670at2759"/>
<feature type="compositionally biased region" description="Polar residues" evidence="1">
    <location>
        <begin position="677"/>
        <end position="690"/>
    </location>
</feature>
<feature type="region of interest" description="Disordered" evidence="1">
    <location>
        <begin position="708"/>
        <end position="728"/>
    </location>
</feature>
<feature type="compositionally biased region" description="Low complexity" evidence="1">
    <location>
        <begin position="205"/>
        <end position="218"/>
    </location>
</feature>
<gene>
    <name evidence="2" type="ORF">FA15DRAFT_694371</name>
</gene>
<feature type="compositionally biased region" description="Polar residues" evidence="1">
    <location>
        <begin position="600"/>
        <end position="612"/>
    </location>
</feature>
<keyword evidence="3" id="KW-1185">Reference proteome</keyword>
<feature type="compositionally biased region" description="Low complexity" evidence="1">
    <location>
        <begin position="640"/>
        <end position="650"/>
    </location>
</feature>
<feature type="compositionally biased region" description="Polar residues" evidence="1">
    <location>
        <begin position="233"/>
        <end position="257"/>
    </location>
</feature>
<name>A0A5C3KV12_COPMA</name>
<feature type="compositionally biased region" description="Low complexity" evidence="1">
    <location>
        <begin position="266"/>
        <end position="275"/>
    </location>
</feature>
<feature type="compositionally biased region" description="Basic and acidic residues" evidence="1">
    <location>
        <begin position="652"/>
        <end position="664"/>
    </location>
</feature>
<evidence type="ECO:0000313" key="3">
    <source>
        <dbReference type="Proteomes" id="UP000307440"/>
    </source>
</evidence>
<feature type="region of interest" description="Disordered" evidence="1">
    <location>
        <begin position="365"/>
        <end position="690"/>
    </location>
</feature>
<reference evidence="2 3" key="1">
    <citation type="journal article" date="2019" name="Nat. Ecol. Evol.">
        <title>Megaphylogeny resolves global patterns of mushroom evolution.</title>
        <authorList>
            <person name="Varga T."/>
            <person name="Krizsan K."/>
            <person name="Foldi C."/>
            <person name="Dima B."/>
            <person name="Sanchez-Garcia M."/>
            <person name="Sanchez-Ramirez S."/>
            <person name="Szollosi G.J."/>
            <person name="Szarkandi J.G."/>
            <person name="Papp V."/>
            <person name="Albert L."/>
            <person name="Andreopoulos W."/>
            <person name="Angelini C."/>
            <person name="Antonin V."/>
            <person name="Barry K.W."/>
            <person name="Bougher N.L."/>
            <person name="Buchanan P."/>
            <person name="Buyck B."/>
            <person name="Bense V."/>
            <person name="Catcheside P."/>
            <person name="Chovatia M."/>
            <person name="Cooper J."/>
            <person name="Damon W."/>
            <person name="Desjardin D."/>
            <person name="Finy P."/>
            <person name="Geml J."/>
            <person name="Haridas S."/>
            <person name="Hughes K."/>
            <person name="Justo A."/>
            <person name="Karasinski D."/>
            <person name="Kautmanova I."/>
            <person name="Kiss B."/>
            <person name="Kocsube S."/>
            <person name="Kotiranta H."/>
            <person name="LaButti K.M."/>
            <person name="Lechner B.E."/>
            <person name="Liimatainen K."/>
            <person name="Lipzen A."/>
            <person name="Lukacs Z."/>
            <person name="Mihaltcheva S."/>
            <person name="Morgado L.N."/>
            <person name="Niskanen T."/>
            <person name="Noordeloos M.E."/>
            <person name="Ohm R.A."/>
            <person name="Ortiz-Santana B."/>
            <person name="Ovrebo C."/>
            <person name="Racz N."/>
            <person name="Riley R."/>
            <person name="Savchenko A."/>
            <person name="Shiryaev A."/>
            <person name="Soop K."/>
            <person name="Spirin V."/>
            <person name="Szebenyi C."/>
            <person name="Tomsovsky M."/>
            <person name="Tulloss R.E."/>
            <person name="Uehling J."/>
            <person name="Grigoriev I.V."/>
            <person name="Vagvolgyi C."/>
            <person name="Papp T."/>
            <person name="Martin F.M."/>
            <person name="Miettinen O."/>
            <person name="Hibbett D.S."/>
            <person name="Nagy L.G."/>
        </authorList>
    </citation>
    <scope>NUCLEOTIDE SEQUENCE [LARGE SCALE GENOMIC DNA]</scope>
    <source>
        <strain evidence="2 3">CBS 121175</strain>
    </source>
</reference>
<feature type="compositionally biased region" description="Polar residues" evidence="1">
    <location>
        <begin position="131"/>
        <end position="153"/>
    </location>
</feature>
<dbReference type="EMBL" id="ML210199">
    <property type="protein sequence ID" value="TFK24499.1"/>
    <property type="molecule type" value="Genomic_DNA"/>
</dbReference>
<feature type="compositionally biased region" description="Basic and acidic residues" evidence="1">
    <location>
        <begin position="529"/>
        <end position="543"/>
    </location>
</feature>
<sequence>MAGIHLEGITLARAQFKLGEMKQRIRLSLKPSWIGVEDASNRPNILLLGATRAATNDDTVTMGDLAFSPLSPFHPVSFVHSCAPLYKDGFRSSSHLLSLPSIMASSHLNLLVAHPSLRPFRTTARPRSASMYDTSSHQRPFNGSLPHSTQPSSIPHDLGTASSAFDSYLRATGSDHSSSNDHKSKYSKSSKPDAAVPPPSFLPPQYRSQSQISLRQIQPNPEVERILAKPSLLRTTPTPRANSRMNSSSSGPDSITAQVLAESHSSDSSFSTRDTSQNRNIKGRTTFYQTFATPSEPSPGPKPGESRRGVTPKVFQERINMRRLEGGDVPQSVAAKTLPRLSAVGYASDTSDAPSSCKLSIPHFYNNPKADSSSEEEAKSESGRTIESVKSGDTMAFAIRSLGPTSTPTIEQLPPSLSRRSVPQPPRPSAKEIAIQIAINPPPTAKTVAPAEPAVISNRRVPKYKEDSLVPNRRAVQEDISPANRRSVHETPTASTPPSSKAPLDQSRPRRDSIDAIDQSRTARGSQEVLDRSRASRTSRELVDTSNIKRSSKDSSDPKRSRRASKDGIPVVSTRRASREISSKRSSQETPRPASKRVSAISNGSSESTPRVSSRRISRNVDGNNPAKLSGSVIIKPSRRTSSGSSPSSPQNDRRMSVVQEETKRKKRGSIVLVNGSEGSSPSGTRTSFETAMSTVEELPVAWEVKKTKHSTKKRHQIPSPIFIGEPSPTRRRMLRQHSRASSLSSPLSPALSTISAFSTVSTIAPIVGPRPPSEKELRRRRFLKLTKTLGEDIPPELLVTNCGGHQVRDSLVLSGGEKAQRRNSLPIIDPLMEALLLANQDDIMNNPDLRYRVTGIPPTRPTTNAVSSAVAAGPNVLKKQNSLRKNAKVNGGGDLRNSMAEDSFTGHGGVVNTPITFAPEPPSPVKLRVETVISDPVPYFENHPFRLVVEDADAVSNPYVAAFSEVPRRNRVSREEIPWMRASMSLPLGVETPFIDYAFTMVAGGNISGAPSPQSQHLAVPVDISDPSGVYRREKRQGWSGEWNQPHIQDVIEKLRNL</sequence>
<accession>A0A5C3KV12</accession>
<evidence type="ECO:0000313" key="2">
    <source>
        <dbReference type="EMBL" id="TFK24499.1"/>
    </source>
</evidence>
<proteinExistence type="predicted"/>
<protein>
    <submittedName>
        <fullName evidence="2">Uncharacterized protein</fullName>
    </submittedName>
</protein>
<dbReference type="Proteomes" id="UP000307440">
    <property type="component" value="Unassembled WGS sequence"/>
</dbReference>
<dbReference type="AlphaFoldDB" id="A0A5C3KV12"/>
<organism evidence="2 3">
    <name type="scientific">Coprinopsis marcescibilis</name>
    <name type="common">Agaric fungus</name>
    <name type="synonym">Psathyrella marcescibilis</name>
    <dbReference type="NCBI Taxonomy" id="230819"/>
    <lineage>
        <taxon>Eukaryota</taxon>
        <taxon>Fungi</taxon>
        <taxon>Dikarya</taxon>
        <taxon>Basidiomycota</taxon>
        <taxon>Agaricomycotina</taxon>
        <taxon>Agaricomycetes</taxon>
        <taxon>Agaricomycetidae</taxon>
        <taxon>Agaricales</taxon>
        <taxon>Agaricineae</taxon>
        <taxon>Psathyrellaceae</taxon>
        <taxon>Coprinopsis</taxon>
    </lineage>
</organism>
<feature type="compositionally biased region" description="Low complexity" evidence="1">
    <location>
        <begin position="412"/>
        <end position="422"/>
    </location>
</feature>